<keyword evidence="4" id="KW-0573">Peptidoglycan synthesis</keyword>
<evidence type="ECO:0000256" key="2">
    <source>
        <dbReference type="ARBA" id="ARBA00022679"/>
    </source>
</evidence>
<dbReference type="GO" id="GO:0009252">
    <property type="term" value="P:peptidoglycan biosynthetic process"/>
    <property type="evidence" value="ECO:0007669"/>
    <property type="project" value="UniProtKB-UniPathway"/>
</dbReference>
<dbReference type="SUPFAM" id="SSF47090">
    <property type="entry name" value="PGBD-like"/>
    <property type="match status" value="1"/>
</dbReference>
<dbReference type="Gene3D" id="2.40.440.10">
    <property type="entry name" value="L,D-transpeptidase catalytic domain-like"/>
    <property type="match status" value="1"/>
</dbReference>
<organism evidence="9">
    <name type="scientific">freshwater metagenome</name>
    <dbReference type="NCBI Taxonomy" id="449393"/>
    <lineage>
        <taxon>unclassified sequences</taxon>
        <taxon>metagenomes</taxon>
        <taxon>ecological metagenomes</taxon>
    </lineage>
</organism>
<keyword evidence="2" id="KW-0808">Transferase</keyword>
<evidence type="ECO:0000259" key="8">
    <source>
        <dbReference type="Pfam" id="PF03734"/>
    </source>
</evidence>
<keyword evidence="3" id="KW-0133">Cell shape</keyword>
<dbReference type="GO" id="GO:0008360">
    <property type="term" value="P:regulation of cell shape"/>
    <property type="evidence" value="ECO:0007669"/>
    <property type="project" value="UniProtKB-KW"/>
</dbReference>
<dbReference type="GO" id="GO:0071555">
    <property type="term" value="P:cell wall organization"/>
    <property type="evidence" value="ECO:0007669"/>
    <property type="project" value="UniProtKB-KW"/>
</dbReference>
<dbReference type="Pfam" id="PF01471">
    <property type="entry name" value="PG_binding_1"/>
    <property type="match status" value="1"/>
</dbReference>
<accession>A0A6J6G9U0</accession>
<feature type="domain" description="Peptidoglycan binding-like" evidence="7">
    <location>
        <begin position="101"/>
        <end position="154"/>
    </location>
</feature>
<dbReference type="InterPro" id="IPR005490">
    <property type="entry name" value="LD_TPept_cat_dom"/>
</dbReference>
<evidence type="ECO:0000256" key="3">
    <source>
        <dbReference type="ARBA" id="ARBA00022960"/>
    </source>
</evidence>
<evidence type="ECO:0000256" key="4">
    <source>
        <dbReference type="ARBA" id="ARBA00022984"/>
    </source>
</evidence>
<proteinExistence type="predicted"/>
<evidence type="ECO:0000259" key="7">
    <source>
        <dbReference type="Pfam" id="PF01471"/>
    </source>
</evidence>
<dbReference type="GO" id="GO:0016740">
    <property type="term" value="F:transferase activity"/>
    <property type="evidence" value="ECO:0007669"/>
    <property type="project" value="UniProtKB-KW"/>
</dbReference>
<dbReference type="AlphaFoldDB" id="A0A6J6G9U0"/>
<dbReference type="InterPro" id="IPR002477">
    <property type="entry name" value="Peptidoglycan-bd-like"/>
</dbReference>
<feature type="compositionally biased region" description="Low complexity" evidence="6">
    <location>
        <begin position="31"/>
        <end position="55"/>
    </location>
</feature>
<keyword evidence="5" id="KW-0961">Cell wall biogenesis/degradation</keyword>
<sequence length="330" mass="34507">MNPTENRTLLMSGVGIVAAAILVVALVSGGSDTSTSPNDSTSTSSSSLVDSSLVDIEPVTTVPGTDSSTAPATDPVDITGEEPTSDEPCVLTVRSLAGGDTGPSVTCLQEALIVAGFLNSAATGVYDNATATAVEKLQTDRDLYVDGKTGRETALSLGVWPDEASLVIHTPPPAPGAVDLLGYELSSVATSGPDTPPLPPNSGSGRRLVYERAGQRIWAVGEDNVVIRSWLVSGSKYNNETPGSHAVYSRSDVSTAWNGKAFLYKMVRWLKTDIGAIGFHALPIHRSDNTPYQTDAELGTRLSGGCQRQANLDADFTWDFAQIGTPVIVI</sequence>
<reference evidence="9" key="1">
    <citation type="submission" date="2020-05" db="EMBL/GenBank/DDBJ databases">
        <authorList>
            <person name="Chiriac C."/>
            <person name="Salcher M."/>
            <person name="Ghai R."/>
            <person name="Kavagutti S V."/>
        </authorList>
    </citation>
    <scope>NUCLEOTIDE SEQUENCE</scope>
</reference>
<dbReference type="EMBL" id="CAEZUK010000047">
    <property type="protein sequence ID" value="CAB4595954.1"/>
    <property type="molecule type" value="Genomic_DNA"/>
</dbReference>
<evidence type="ECO:0000313" key="9">
    <source>
        <dbReference type="EMBL" id="CAB4595954.1"/>
    </source>
</evidence>
<feature type="region of interest" description="Disordered" evidence="6">
    <location>
        <begin position="31"/>
        <end position="87"/>
    </location>
</feature>
<dbReference type="Pfam" id="PF03734">
    <property type="entry name" value="YkuD"/>
    <property type="match status" value="1"/>
</dbReference>
<dbReference type="InterPro" id="IPR036366">
    <property type="entry name" value="PGBDSf"/>
</dbReference>
<dbReference type="InterPro" id="IPR038063">
    <property type="entry name" value="Transpep_catalytic_dom"/>
</dbReference>
<evidence type="ECO:0000256" key="1">
    <source>
        <dbReference type="ARBA" id="ARBA00004752"/>
    </source>
</evidence>
<dbReference type="InterPro" id="IPR036365">
    <property type="entry name" value="PGBD-like_sf"/>
</dbReference>
<feature type="domain" description="L,D-TPase catalytic" evidence="8">
    <location>
        <begin position="208"/>
        <end position="329"/>
    </location>
</feature>
<comment type="pathway">
    <text evidence="1">Cell wall biogenesis; peptidoglycan biosynthesis.</text>
</comment>
<evidence type="ECO:0000256" key="5">
    <source>
        <dbReference type="ARBA" id="ARBA00023316"/>
    </source>
</evidence>
<dbReference type="SUPFAM" id="SSF141523">
    <property type="entry name" value="L,D-transpeptidase catalytic domain-like"/>
    <property type="match status" value="1"/>
</dbReference>
<protein>
    <submittedName>
        <fullName evidence="9">Unannotated protein</fullName>
    </submittedName>
</protein>
<name>A0A6J6G9U0_9ZZZZ</name>
<dbReference type="UniPathway" id="UPA00219"/>
<gene>
    <name evidence="9" type="ORF">UFOPK1820_00417</name>
</gene>
<dbReference type="Gene3D" id="1.10.101.10">
    <property type="entry name" value="PGBD-like superfamily/PGBD"/>
    <property type="match status" value="1"/>
</dbReference>
<feature type="compositionally biased region" description="Polar residues" evidence="6">
    <location>
        <begin position="62"/>
        <end position="71"/>
    </location>
</feature>
<dbReference type="CDD" id="cd16913">
    <property type="entry name" value="YkuD_like"/>
    <property type="match status" value="1"/>
</dbReference>
<evidence type="ECO:0000256" key="6">
    <source>
        <dbReference type="SAM" id="MobiDB-lite"/>
    </source>
</evidence>